<dbReference type="SUPFAM" id="SSF103473">
    <property type="entry name" value="MFS general substrate transporter"/>
    <property type="match status" value="1"/>
</dbReference>
<feature type="transmembrane region" description="Helical" evidence="8">
    <location>
        <begin position="12"/>
        <end position="35"/>
    </location>
</feature>
<protein>
    <submittedName>
        <fullName evidence="9">Uncharacterized protein</fullName>
    </submittedName>
</protein>
<keyword evidence="5 8" id="KW-1133">Transmembrane helix</keyword>
<dbReference type="GO" id="GO:0022857">
    <property type="term" value="F:transmembrane transporter activity"/>
    <property type="evidence" value="ECO:0007669"/>
    <property type="project" value="TreeGrafter"/>
</dbReference>
<feature type="compositionally biased region" description="Acidic residues" evidence="7">
    <location>
        <begin position="135"/>
        <end position="151"/>
    </location>
</feature>
<evidence type="ECO:0000256" key="8">
    <source>
        <dbReference type="SAM" id="Phobius"/>
    </source>
</evidence>
<feature type="region of interest" description="Disordered" evidence="7">
    <location>
        <begin position="112"/>
        <end position="199"/>
    </location>
</feature>
<name>A0A2H2YZA6_TRIPA</name>
<evidence type="ECO:0000256" key="1">
    <source>
        <dbReference type="ARBA" id="ARBA00004651"/>
    </source>
</evidence>
<keyword evidence="2" id="KW-0813">Transport</keyword>
<organism evidence="9 10">
    <name type="scientific">Trichoderma parareesei</name>
    <name type="common">Filamentous fungus</name>
    <dbReference type="NCBI Taxonomy" id="858221"/>
    <lineage>
        <taxon>Eukaryota</taxon>
        <taxon>Fungi</taxon>
        <taxon>Dikarya</taxon>
        <taxon>Ascomycota</taxon>
        <taxon>Pezizomycotina</taxon>
        <taxon>Sordariomycetes</taxon>
        <taxon>Hypocreomycetidae</taxon>
        <taxon>Hypocreales</taxon>
        <taxon>Hypocreaceae</taxon>
        <taxon>Trichoderma</taxon>
    </lineage>
</organism>
<dbReference type="InterPro" id="IPR036259">
    <property type="entry name" value="MFS_trans_sf"/>
</dbReference>
<keyword evidence="4 8" id="KW-0812">Transmembrane</keyword>
<gene>
    <name evidence="9" type="ORF">A9Z42_0008600</name>
</gene>
<comment type="caution">
    <text evidence="9">The sequence shown here is derived from an EMBL/GenBank/DDBJ whole genome shotgun (WGS) entry which is preliminary data.</text>
</comment>
<feature type="transmembrane region" description="Helical" evidence="8">
    <location>
        <begin position="73"/>
        <end position="99"/>
    </location>
</feature>
<evidence type="ECO:0000256" key="2">
    <source>
        <dbReference type="ARBA" id="ARBA00022448"/>
    </source>
</evidence>
<evidence type="ECO:0000256" key="3">
    <source>
        <dbReference type="ARBA" id="ARBA00022475"/>
    </source>
</evidence>
<evidence type="ECO:0000313" key="10">
    <source>
        <dbReference type="Proteomes" id="UP000219286"/>
    </source>
</evidence>
<dbReference type="PANTHER" id="PTHR23502">
    <property type="entry name" value="MAJOR FACILITATOR SUPERFAMILY"/>
    <property type="match status" value="1"/>
</dbReference>
<feature type="compositionally biased region" description="Basic and acidic residues" evidence="7">
    <location>
        <begin position="163"/>
        <end position="199"/>
    </location>
</feature>
<evidence type="ECO:0000256" key="6">
    <source>
        <dbReference type="ARBA" id="ARBA00023136"/>
    </source>
</evidence>
<proteinExistence type="predicted"/>
<evidence type="ECO:0000256" key="5">
    <source>
        <dbReference type="ARBA" id="ARBA00022989"/>
    </source>
</evidence>
<evidence type="ECO:0000313" key="9">
    <source>
        <dbReference type="EMBL" id="OSZ99927.1"/>
    </source>
</evidence>
<dbReference type="GO" id="GO:0005886">
    <property type="term" value="C:plasma membrane"/>
    <property type="evidence" value="ECO:0007669"/>
    <property type="project" value="UniProtKB-SubCell"/>
</dbReference>
<keyword evidence="10" id="KW-1185">Reference proteome</keyword>
<keyword evidence="6 8" id="KW-0472">Membrane</keyword>
<dbReference type="Proteomes" id="UP000219286">
    <property type="component" value="Unassembled WGS sequence"/>
</dbReference>
<comment type="subcellular location">
    <subcellularLocation>
        <location evidence="1">Cell membrane</location>
        <topology evidence="1">Multi-pass membrane protein</topology>
    </subcellularLocation>
</comment>
<evidence type="ECO:0000256" key="7">
    <source>
        <dbReference type="SAM" id="MobiDB-lite"/>
    </source>
</evidence>
<feature type="compositionally biased region" description="Low complexity" evidence="7">
    <location>
        <begin position="152"/>
        <end position="161"/>
    </location>
</feature>
<sequence>MLTKSRPYSSVHWIVPTIAGGFLSTALLLLFVGFLNYLVDAYLMYAASAIAANTIMRSACGAAAPLFTLQMFHALGVGGGGSLVGGVATALAIIPFMFYKYGAAIRARSRFNPKGRKPADKKDDVETGPAPVVLEDPEEGGSEDASVDSDESSSSSTVAGDESGEKNTDVKHPEHEREGAPEHTEASASTEKVKSEENP</sequence>
<keyword evidence="3" id="KW-1003">Cell membrane</keyword>
<accession>A0A2H2YZA6</accession>
<evidence type="ECO:0000256" key="4">
    <source>
        <dbReference type="ARBA" id="ARBA00022692"/>
    </source>
</evidence>
<dbReference type="AlphaFoldDB" id="A0A2H2YZA6"/>
<dbReference type="PANTHER" id="PTHR23502:SF186">
    <property type="entry name" value="MAJOR FACILITATOR SUPERFAMILY (MFS) PROFILE DOMAIN-CONTAINING PROTEIN"/>
    <property type="match status" value="1"/>
</dbReference>
<dbReference type="EMBL" id="LFMI01000011">
    <property type="protein sequence ID" value="OSZ99927.1"/>
    <property type="molecule type" value="Genomic_DNA"/>
</dbReference>
<reference evidence="9 10" key="1">
    <citation type="journal article" date="2015" name="Genome Announc.">
        <title>Genome sequence and annotation of Trichoderma parareesei, the ancestor of the cellulase producer Trichoderma reesei.</title>
        <authorList>
            <person name="Yang D."/>
            <person name="Pomraning K."/>
            <person name="Kopchinskiy A."/>
            <person name="Karimi Aghcheh R."/>
            <person name="Atanasova L."/>
            <person name="Chenthamara K."/>
            <person name="Baker S.E."/>
            <person name="Zhang R."/>
            <person name="Shen Q."/>
            <person name="Freitag M."/>
            <person name="Kubicek C.P."/>
            <person name="Druzhinina I.S."/>
        </authorList>
    </citation>
    <scope>NUCLEOTIDE SEQUENCE [LARGE SCALE GENOMIC DNA]</scope>
    <source>
        <strain evidence="9 10">CBS 125925</strain>
    </source>
</reference>